<evidence type="ECO:0000313" key="3">
    <source>
        <dbReference type="Proteomes" id="UP000215145"/>
    </source>
</evidence>
<evidence type="ECO:0000313" key="2">
    <source>
        <dbReference type="EMBL" id="OXM17110.1"/>
    </source>
</evidence>
<gene>
    <name evidence="2" type="ORF">CGZ75_10935</name>
</gene>
<name>A0A229P4T5_9BACL</name>
<dbReference type="RefSeq" id="WP_089524187.1">
    <property type="nucleotide sequence ID" value="NZ_NMUQ01000001.1"/>
</dbReference>
<dbReference type="OrthoDB" id="110463at2"/>
<dbReference type="InterPro" id="IPR055259">
    <property type="entry name" value="YkvP/CgeB_Glyco_trans-like"/>
</dbReference>
<feature type="domain" description="Spore protein YkvP/CgeB glycosyl transferase-like" evidence="1">
    <location>
        <begin position="205"/>
        <end position="360"/>
    </location>
</feature>
<dbReference type="EMBL" id="NMUQ01000001">
    <property type="protein sequence ID" value="OXM17110.1"/>
    <property type="molecule type" value="Genomic_DNA"/>
</dbReference>
<accession>A0A229P4T5</accession>
<dbReference type="AlphaFoldDB" id="A0A229P4T5"/>
<comment type="caution">
    <text evidence="2">The sequence shown here is derived from an EMBL/GenBank/DDBJ whole genome shotgun (WGS) entry which is preliminary data.</text>
</comment>
<dbReference type="Proteomes" id="UP000215145">
    <property type="component" value="Unassembled WGS sequence"/>
</dbReference>
<reference evidence="2 3" key="1">
    <citation type="submission" date="2017-07" db="EMBL/GenBank/DDBJ databases">
        <title>Paenibacillus herberti R33 genome sequencing and assembly.</title>
        <authorList>
            <person name="Su W."/>
        </authorList>
    </citation>
    <scope>NUCLEOTIDE SEQUENCE [LARGE SCALE GENOMIC DNA]</scope>
    <source>
        <strain evidence="2 3">R33</strain>
    </source>
</reference>
<evidence type="ECO:0000259" key="1">
    <source>
        <dbReference type="Pfam" id="PF13524"/>
    </source>
</evidence>
<dbReference type="SUPFAM" id="SSF53756">
    <property type="entry name" value="UDP-Glycosyltransferase/glycogen phosphorylase"/>
    <property type="match status" value="1"/>
</dbReference>
<protein>
    <submittedName>
        <fullName evidence="2">Spore maturation protein</fullName>
    </submittedName>
</protein>
<proteinExistence type="predicted"/>
<sequence>MTRHRPQLLGAGQRAGRAVGLDYGRRDGAISSAAASVVQPVVVKRSLRILYVPQGFYAIDQGVMDALQQHAEVVYSCDPAGMQQQAAELRPDLVLVMNGLHVFPANHIPQITAIREMGIRTAIWFADDPYFTRETSQLVTHYDHIFTHELETIPLYRQLGAANVHYLPLGANPAMFQAKPVGLEYRSDVCFVGQGFWNRIDILNEVLPALEGRRVVIAGDLWERLRSFNRYSPWIRRGYMPVEETVNFYNGAKIVLNIHRTTIPGQDNHNDAGLRGASINPRTYEISACGTLQMTDMRDDLVRYYTPGRDLATFRTASQLISKIRYYLNHEDERRAIAIRGMLRTLREHTFTARVGSLLDQLGLH</sequence>
<organism evidence="2 3">
    <name type="scientific">Paenibacillus herberti</name>
    <dbReference type="NCBI Taxonomy" id="1619309"/>
    <lineage>
        <taxon>Bacteria</taxon>
        <taxon>Bacillati</taxon>
        <taxon>Bacillota</taxon>
        <taxon>Bacilli</taxon>
        <taxon>Bacillales</taxon>
        <taxon>Paenibacillaceae</taxon>
        <taxon>Paenibacillus</taxon>
    </lineage>
</organism>
<dbReference type="Pfam" id="PF13524">
    <property type="entry name" value="Glyco_trans_1_2"/>
    <property type="match status" value="1"/>
</dbReference>
<keyword evidence="3" id="KW-1185">Reference proteome</keyword>